<evidence type="ECO:0000313" key="2">
    <source>
        <dbReference type="Proteomes" id="UP000523196"/>
    </source>
</evidence>
<dbReference type="InterPro" id="IPR021146">
    <property type="entry name" value="Phage_gp6-like_head-tail"/>
</dbReference>
<dbReference type="RefSeq" id="WP_182686368.1">
    <property type="nucleotide sequence ID" value="NZ_JACHTF010000006.1"/>
</dbReference>
<protein>
    <submittedName>
        <fullName evidence="1">Phage gp6-like head-tail connector protein</fullName>
    </submittedName>
</protein>
<dbReference type="NCBIfam" id="TIGR01560">
    <property type="entry name" value="put_DNA_pack"/>
    <property type="match status" value="1"/>
</dbReference>
<gene>
    <name evidence="1" type="ORF">H4F98_07515</name>
</gene>
<evidence type="ECO:0000313" key="1">
    <source>
        <dbReference type="EMBL" id="MBB1060422.1"/>
    </source>
</evidence>
<reference evidence="1 2" key="1">
    <citation type="submission" date="2020-08" db="EMBL/GenBank/DDBJ databases">
        <authorList>
            <person name="Xu S."/>
            <person name="Li A."/>
        </authorList>
    </citation>
    <scope>NUCLEOTIDE SEQUENCE [LARGE SCALE GENOMIC DNA]</scope>
    <source>
        <strain evidence="1 2">119BY6-57</strain>
    </source>
</reference>
<proteinExistence type="predicted"/>
<organism evidence="1 2">
    <name type="scientific">Marilutibacter spongiae</name>
    <dbReference type="NCBI Taxonomy" id="2025720"/>
    <lineage>
        <taxon>Bacteria</taxon>
        <taxon>Pseudomonadati</taxon>
        <taxon>Pseudomonadota</taxon>
        <taxon>Gammaproteobacteria</taxon>
        <taxon>Lysobacterales</taxon>
        <taxon>Lysobacteraceae</taxon>
        <taxon>Marilutibacter</taxon>
    </lineage>
</organism>
<dbReference type="InterPro" id="IPR006450">
    <property type="entry name" value="Phage_HK97_gp6-like"/>
</dbReference>
<dbReference type="CDD" id="cd08054">
    <property type="entry name" value="gp6"/>
    <property type="match status" value="1"/>
</dbReference>
<comment type="caution">
    <text evidence="1">The sequence shown here is derived from an EMBL/GenBank/DDBJ whole genome shotgun (WGS) entry which is preliminary data.</text>
</comment>
<dbReference type="AlphaFoldDB" id="A0A7W3Y5P2"/>
<dbReference type="Pfam" id="PF05135">
    <property type="entry name" value="Phage_connect_1"/>
    <property type="match status" value="1"/>
</dbReference>
<keyword evidence="2" id="KW-1185">Reference proteome</keyword>
<dbReference type="Gene3D" id="1.10.3230.30">
    <property type="entry name" value="Phage gp6-like head-tail connector protein"/>
    <property type="match status" value="1"/>
</dbReference>
<dbReference type="EMBL" id="JACHTF010000006">
    <property type="protein sequence ID" value="MBB1060422.1"/>
    <property type="molecule type" value="Genomic_DNA"/>
</dbReference>
<accession>A0A7W3Y5P2</accession>
<sequence length="118" mass="12848">MSYVTLAEAKKHLLVIHDDDDEIIQQYIDAAESYAAGYMNRASIADEQECPWLFADGCVSSSSSSEPLGEVPAGVKQAVLLLVGEYYENRTQGVTGTIYSKMPAVESLLHQHRVGLGV</sequence>
<dbReference type="Proteomes" id="UP000523196">
    <property type="component" value="Unassembled WGS sequence"/>
</dbReference>
<name>A0A7W3Y5P2_9GAMM</name>